<reference evidence="1 2" key="1">
    <citation type="journal article" date="2021" name="J. Hered.">
        <title>A chromosome-level genome assembly of the parasitoid wasp, Cotesia glomerata (Hymenoptera: Braconidae).</title>
        <authorList>
            <person name="Pinto B.J."/>
            <person name="Weis J.J."/>
            <person name="Gamble T."/>
            <person name="Ode P.J."/>
            <person name="Paul R."/>
            <person name="Zaspel J.M."/>
        </authorList>
    </citation>
    <scope>NUCLEOTIDE SEQUENCE [LARGE SCALE GENOMIC DNA]</scope>
    <source>
        <strain evidence="1">CgM1</strain>
    </source>
</reference>
<keyword evidence="2" id="KW-1185">Reference proteome</keyword>
<evidence type="ECO:0000313" key="1">
    <source>
        <dbReference type="EMBL" id="KAH0540978.1"/>
    </source>
</evidence>
<organism evidence="1 2">
    <name type="scientific">Cotesia glomerata</name>
    <name type="common">Lepidopteran parasitic wasp</name>
    <name type="synonym">Apanteles glomeratus</name>
    <dbReference type="NCBI Taxonomy" id="32391"/>
    <lineage>
        <taxon>Eukaryota</taxon>
        <taxon>Metazoa</taxon>
        <taxon>Ecdysozoa</taxon>
        <taxon>Arthropoda</taxon>
        <taxon>Hexapoda</taxon>
        <taxon>Insecta</taxon>
        <taxon>Pterygota</taxon>
        <taxon>Neoptera</taxon>
        <taxon>Endopterygota</taxon>
        <taxon>Hymenoptera</taxon>
        <taxon>Apocrita</taxon>
        <taxon>Ichneumonoidea</taxon>
        <taxon>Braconidae</taxon>
        <taxon>Microgastrinae</taxon>
        <taxon>Cotesia</taxon>
    </lineage>
</organism>
<comment type="caution">
    <text evidence="1">The sequence shown here is derived from an EMBL/GenBank/DDBJ whole genome shotgun (WGS) entry which is preliminary data.</text>
</comment>
<evidence type="ECO:0000313" key="2">
    <source>
        <dbReference type="Proteomes" id="UP000826195"/>
    </source>
</evidence>
<sequence>MAVRDLTIDCVGGFINMVDTERERDSTSRKWWSQLDQQCVVVTGTGYCQLNGVGTYNNRDTGPSASTIDTCRDHLSKGNTRLPVVTYANIRMSDCFKNLL</sequence>
<accession>A0AAV7I508</accession>
<dbReference type="Proteomes" id="UP000826195">
    <property type="component" value="Unassembled WGS sequence"/>
</dbReference>
<protein>
    <submittedName>
        <fullName evidence="1">Uncharacterized protein</fullName>
    </submittedName>
</protein>
<name>A0AAV7I508_COTGL</name>
<dbReference type="EMBL" id="JAHXZJ010002609">
    <property type="protein sequence ID" value="KAH0540978.1"/>
    <property type="molecule type" value="Genomic_DNA"/>
</dbReference>
<gene>
    <name evidence="1" type="ORF">KQX54_020721</name>
</gene>
<dbReference type="AlphaFoldDB" id="A0AAV7I508"/>
<proteinExistence type="predicted"/>